<dbReference type="InterPro" id="IPR012337">
    <property type="entry name" value="RNaseH-like_sf"/>
</dbReference>
<dbReference type="Proteomes" id="UP000300142">
    <property type="component" value="Unassembled WGS sequence"/>
</dbReference>
<protein>
    <submittedName>
        <fullName evidence="1">Transposase IS4 family protein</fullName>
    </submittedName>
</protein>
<dbReference type="AlphaFoldDB" id="A0A480A5T2"/>
<dbReference type="SUPFAM" id="SSF53098">
    <property type="entry name" value="Ribonuclease H-like"/>
    <property type="match status" value="1"/>
</dbReference>
<sequence>MDIPEEGLRTHLKEFGFIKLFRKDFKKEDSRHYILYLPDEEKIQDITRSTFVTIHDTHWGIETFHRAIKQVCGICRFMVRDTCAIKTHIFCSLQAFVKLEFMRSENIISNWYEVQRNLFTSVVHEHIFANLRKDVII</sequence>
<dbReference type="EMBL" id="BJCE01000517">
    <property type="protein sequence ID" value="GCL40277.1"/>
    <property type="molecule type" value="Genomic_DNA"/>
</dbReference>
<reference evidence="2" key="1">
    <citation type="submission" date="2019-02" db="EMBL/GenBank/DDBJ databases">
        <title>Draft genome sequence of Sphaerospermopsis reniformis NIES-1949.</title>
        <authorList>
            <person name="Yamaguchi H."/>
            <person name="Suzuki S."/>
            <person name="Kawachi M."/>
        </authorList>
    </citation>
    <scope>NUCLEOTIDE SEQUENCE [LARGE SCALE GENOMIC DNA]</scope>
    <source>
        <strain evidence="2">NIES-1949</strain>
    </source>
</reference>
<evidence type="ECO:0000313" key="1">
    <source>
        <dbReference type="EMBL" id="GCL40277.1"/>
    </source>
</evidence>
<proteinExistence type="predicted"/>
<evidence type="ECO:0000313" key="2">
    <source>
        <dbReference type="Proteomes" id="UP000300142"/>
    </source>
</evidence>
<accession>A0A480A5T2</accession>
<gene>
    <name evidence="1" type="ORF">SR1949_54130</name>
</gene>
<comment type="caution">
    <text evidence="1">The sequence shown here is derived from an EMBL/GenBank/DDBJ whole genome shotgun (WGS) entry which is preliminary data.</text>
</comment>
<keyword evidence="2" id="KW-1185">Reference proteome</keyword>
<name>A0A480A5T2_9CYAN</name>
<organism evidence="1 2">
    <name type="scientific">Sphaerospermopsis reniformis</name>
    <dbReference type="NCBI Taxonomy" id="531300"/>
    <lineage>
        <taxon>Bacteria</taxon>
        <taxon>Bacillati</taxon>
        <taxon>Cyanobacteriota</taxon>
        <taxon>Cyanophyceae</taxon>
        <taxon>Nostocales</taxon>
        <taxon>Aphanizomenonaceae</taxon>
        <taxon>Sphaerospermopsis</taxon>
    </lineage>
</organism>